<dbReference type="PANTHER" id="PTHR43477">
    <property type="entry name" value="DIHYDROANTICAPSIN 7-DEHYDROGENASE"/>
    <property type="match status" value="1"/>
</dbReference>
<dbReference type="InterPro" id="IPR002347">
    <property type="entry name" value="SDR_fam"/>
</dbReference>
<evidence type="ECO:0000313" key="4">
    <source>
        <dbReference type="EMBL" id="GAA0954274.1"/>
    </source>
</evidence>
<dbReference type="InterPro" id="IPR051122">
    <property type="entry name" value="SDR_DHRS6-like"/>
</dbReference>
<dbReference type="InterPro" id="IPR057326">
    <property type="entry name" value="KR_dom"/>
</dbReference>
<protein>
    <submittedName>
        <fullName evidence="4">SDR family oxidoreductase</fullName>
    </submittedName>
</protein>
<keyword evidence="5" id="KW-1185">Reference proteome</keyword>
<feature type="domain" description="Ketoreductase" evidence="3">
    <location>
        <begin position="54"/>
        <end position="231"/>
    </location>
</feature>
<dbReference type="Gene3D" id="3.40.50.720">
    <property type="entry name" value="NAD(P)-binding Rossmann-like Domain"/>
    <property type="match status" value="1"/>
</dbReference>
<dbReference type="SUPFAM" id="SSF51735">
    <property type="entry name" value="NAD(P)-binding Rossmann-fold domains"/>
    <property type="match status" value="1"/>
</dbReference>
<proteinExistence type="inferred from homology"/>
<gene>
    <name evidence="4" type="ORF">GCM10009554_59760</name>
</gene>
<sequence>MIDPASTMATKHSRARKVGIEAVYGEYRKLVFVPMAQSAEAGRMTTATELSGNQVLIVAGGSGIGRQLAQDALDQGARVTITGRSADAVQKVADSIDGEVATAVVDLGNEDSIAELATELARRDVVVEHLISLANAPAKGPVEKLEREAIAKAFDAKVIGALLLVKHLRPTTSVTLFSGIVGWRPKPGMVVTATTNGAVAFLAQALAVELAPVRVNAVSPGIIDSGAWDGMGADKERMYADVAAKNPARRIGTTEDVSAAVLSAITNPFLTGTVLHLDGGARLA</sequence>
<organism evidence="4 5">
    <name type="scientific">Kribbella koreensis</name>
    <dbReference type="NCBI Taxonomy" id="57909"/>
    <lineage>
        <taxon>Bacteria</taxon>
        <taxon>Bacillati</taxon>
        <taxon>Actinomycetota</taxon>
        <taxon>Actinomycetes</taxon>
        <taxon>Propionibacteriales</taxon>
        <taxon>Kribbellaceae</taxon>
        <taxon>Kribbella</taxon>
    </lineage>
</organism>
<keyword evidence="2" id="KW-0560">Oxidoreductase</keyword>
<dbReference type="EMBL" id="BAAAHK010000017">
    <property type="protein sequence ID" value="GAA0954274.1"/>
    <property type="molecule type" value="Genomic_DNA"/>
</dbReference>
<reference evidence="4 5" key="1">
    <citation type="journal article" date="2019" name="Int. J. Syst. Evol. Microbiol.">
        <title>The Global Catalogue of Microorganisms (GCM) 10K type strain sequencing project: providing services to taxonomists for standard genome sequencing and annotation.</title>
        <authorList>
            <consortium name="The Broad Institute Genomics Platform"/>
            <consortium name="The Broad Institute Genome Sequencing Center for Infectious Disease"/>
            <person name="Wu L."/>
            <person name="Ma J."/>
        </authorList>
    </citation>
    <scope>NUCLEOTIDE SEQUENCE [LARGE SCALE GENOMIC DNA]</scope>
    <source>
        <strain evidence="4 5">JCM 10977</strain>
    </source>
</reference>
<dbReference type="SMART" id="SM00822">
    <property type="entry name" value="PKS_KR"/>
    <property type="match status" value="1"/>
</dbReference>
<evidence type="ECO:0000256" key="2">
    <source>
        <dbReference type="ARBA" id="ARBA00023002"/>
    </source>
</evidence>
<name>A0ABN1RB16_9ACTN</name>
<dbReference type="Pfam" id="PF13561">
    <property type="entry name" value="adh_short_C2"/>
    <property type="match status" value="1"/>
</dbReference>
<evidence type="ECO:0000259" key="3">
    <source>
        <dbReference type="SMART" id="SM00822"/>
    </source>
</evidence>
<accession>A0ABN1RB16</accession>
<evidence type="ECO:0000313" key="5">
    <source>
        <dbReference type="Proteomes" id="UP001500542"/>
    </source>
</evidence>
<dbReference type="Proteomes" id="UP001500542">
    <property type="component" value="Unassembled WGS sequence"/>
</dbReference>
<dbReference type="InterPro" id="IPR036291">
    <property type="entry name" value="NAD(P)-bd_dom_sf"/>
</dbReference>
<dbReference type="PRINTS" id="PR00081">
    <property type="entry name" value="GDHRDH"/>
</dbReference>
<comment type="caution">
    <text evidence="4">The sequence shown here is derived from an EMBL/GenBank/DDBJ whole genome shotgun (WGS) entry which is preliminary data.</text>
</comment>
<evidence type="ECO:0000256" key="1">
    <source>
        <dbReference type="ARBA" id="ARBA00006484"/>
    </source>
</evidence>
<comment type="similarity">
    <text evidence="1">Belongs to the short-chain dehydrogenases/reductases (SDR) family.</text>
</comment>
<dbReference type="PANTHER" id="PTHR43477:SF1">
    <property type="entry name" value="DIHYDROANTICAPSIN 7-DEHYDROGENASE"/>
    <property type="match status" value="1"/>
</dbReference>